<dbReference type="AlphaFoldDB" id="A0A0N9VB74"/>
<evidence type="ECO:0000313" key="1">
    <source>
        <dbReference type="EMBL" id="ALH94512.1"/>
    </source>
</evidence>
<dbReference type="InterPro" id="IPR014984">
    <property type="entry name" value="HopJ"/>
</dbReference>
<dbReference type="STRING" id="1324350.AOY20_02570"/>
<proteinExistence type="predicted"/>
<dbReference type="OrthoDB" id="9790826at2"/>
<evidence type="ECO:0000313" key="2">
    <source>
        <dbReference type="Proteomes" id="UP000064939"/>
    </source>
</evidence>
<dbReference type="EMBL" id="CP012808">
    <property type="protein sequence ID" value="ALH94512.1"/>
    <property type="molecule type" value="Genomic_DNA"/>
</dbReference>
<dbReference type="InterPro" id="IPR038604">
    <property type="entry name" value="HopJ_sf"/>
</dbReference>
<accession>A0A0N9VB74</accession>
<dbReference type="RefSeq" id="WP_054580416.1">
    <property type="nucleotide sequence ID" value="NZ_CP012808.1"/>
</dbReference>
<reference evidence="1 2" key="1">
    <citation type="journal article" date="2015" name="Int. J. Syst. Evol. Microbiol.">
        <title>Acinetobacter equi sp. nov. isolated from horse faeces.</title>
        <authorList>
            <person name="Poppel M.T."/>
            <person name="Skiebe E."/>
            <person name="Laue M."/>
            <person name="Bergmann H."/>
            <person name="Ebersberger I."/>
            <person name="Garn T."/>
            <person name="Fruth A."/>
            <person name="Baumgardt S."/>
            <person name="Busse H.J."/>
            <person name="Wilharm G."/>
        </authorList>
    </citation>
    <scope>NUCLEOTIDE SEQUENCE [LARGE SCALE GENOMIC DNA]</scope>
    <source>
        <strain evidence="1 2">114</strain>
    </source>
</reference>
<dbReference type="KEGG" id="aei:AOY20_02570"/>
<name>A0A0N9VB74_9GAMM</name>
<organism evidence="1 2">
    <name type="scientific">Acinetobacter equi</name>
    <dbReference type="NCBI Taxonomy" id="1324350"/>
    <lineage>
        <taxon>Bacteria</taxon>
        <taxon>Pseudomonadati</taxon>
        <taxon>Pseudomonadota</taxon>
        <taxon>Gammaproteobacteria</taxon>
        <taxon>Moraxellales</taxon>
        <taxon>Moraxellaceae</taxon>
        <taxon>Acinetobacter</taxon>
    </lineage>
</organism>
<gene>
    <name evidence="1" type="ORF">AOY20_02570</name>
</gene>
<dbReference type="Pfam" id="PF08888">
    <property type="entry name" value="HopJ"/>
    <property type="match status" value="1"/>
</dbReference>
<dbReference type="Proteomes" id="UP000064939">
    <property type="component" value="Chromosome"/>
</dbReference>
<protein>
    <submittedName>
        <fullName evidence="1">HopJ type III effector protein</fullName>
    </submittedName>
</protein>
<sequence>MAHELLAKLKAGEAKFSDVIAHIDAHFHHTPTAFRNGLQQNAATENQGSAKVFTFAKLNELDQEQTLTLFAEHYAAVIATPDATDHQNIRQFMVNGWDGIAFEGTALSIK</sequence>
<keyword evidence="2" id="KW-1185">Reference proteome</keyword>
<dbReference type="Gene3D" id="3.20.160.10">
    <property type="entry name" value="vpa0580 domain like"/>
    <property type="match status" value="1"/>
</dbReference>